<dbReference type="HOGENOM" id="CLU_011447_2_1_0"/>
<feature type="domain" description="Polysaccharide export protein N-terminal" evidence="17">
    <location>
        <begin position="150"/>
        <end position="225"/>
    </location>
</feature>
<geneLocation type="plasmid" evidence="20 21">
    <name>pACIX902</name>
</geneLocation>
<keyword evidence="5" id="KW-0762">Sugar transport</keyword>
<dbReference type="KEGG" id="acm:AciX9_3861"/>
<gene>
    <name evidence="20" type="ordered locus">AciX9_3861</name>
</gene>
<keyword evidence="6" id="KW-0812">Transmembrane</keyword>
<name>E8X6J4_GRATM</name>
<evidence type="ECO:0000256" key="8">
    <source>
        <dbReference type="ARBA" id="ARBA00023047"/>
    </source>
</evidence>
<evidence type="ECO:0000313" key="21">
    <source>
        <dbReference type="Proteomes" id="UP000000343"/>
    </source>
</evidence>
<evidence type="ECO:0000256" key="14">
    <source>
        <dbReference type="ARBA" id="ARBA00023288"/>
    </source>
</evidence>
<feature type="chain" id="PRO_5003230799" evidence="16">
    <location>
        <begin position="27"/>
        <end position="932"/>
    </location>
</feature>
<feature type="domain" description="SLBB" evidence="19">
    <location>
        <begin position="233"/>
        <end position="309"/>
    </location>
</feature>
<dbReference type="GO" id="GO:0006811">
    <property type="term" value="P:monoatomic ion transport"/>
    <property type="evidence" value="ECO:0007669"/>
    <property type="project" value="UniProtKB-KW"/>
</dbReference>
<dbReference type="Pfam" id="PF10531">
    <property type="entry name" value="SLBB"/>
    <property type="match status" value="2"/>
</dbReference>
<dbReference type="Gene3D" id="3.10.560.10">
    <property type="entry name" value="Outer membrane lipoprotein wza domain like"/>
    <property type="match status" value="4"/>
</dbReference>
<evidence type="ECO:0000256" key="13">
    <source>
        <dbReference type="ARBA" id="ARBA00023237"/>
    </source>
</evidence>
<evidence type="ECO:0000256" key="3">
    <source>
        <dbReference type="ARBA" id="ARBA00022448"/>
    </source>
</evidence>
<keyword evidence="21" id="KW-1185">Reference proteome</keyword>
<comment type="similarity">
    <text evidence="2">Belongs to the BexD/CtrA/VexA family.</text>
</comment>
<dbReference type="RefSeq" id="WP_013582165.1">
    <property type="nucleotide sequence ID" value="NC_015065.1"/>
</dbReference>
<dbReference type="InterPro" id="IPR003715">
    <property type="entry name" value="Poly_export_N"/>
</dbReference>
<dbReference type="GO" id="GO:0046930">
    <property type="term" value="C:pore complex"/>
    <property type="evidence" value="ECO:0007669"/>
    <property type="project" value="UniProtKB-KW"/>
</dbReference>
<organism evidence="21">
    <name type="scientific">Granulicella tundricola (strain ATCC BAA-1859 / DSM 23138 / MP5ACTX9)</name>
    <dbReference type="NCBI Taxonomy" id="1198114"/>
    <lineage>
        <taxon>Bacteria</taxon>
        <taxon>Pseudomonadati</taxon>
        <taxon>Acidobacteriota</taxon>
        <taxon>Terriglobia</taxon>
        <taxon>Terriglobales</taxon>
        <taxon>Acidobacteriaceae</taxon>
        <taxon>Granulicella</taxon>
    </lineage>
</organism>
<keyword evidence="11" id="KW-0472">Membrane</keyword>
<evidence type="ECO:0000256" key="2">
    <source>
        <dbReference type="ARBA" id="ARBA00009450"/>
    </source>
</evidence>
<dbReference type="Gene3D" id="3.30.1950.10">
    <property type="entry name" value="wza like domain"/>
    <property type="match status" value="1"/>
</dbReference>
<sequence length="932" mass="100563">MFRLTSRRLSLNIFRIVALASLPVAAFSQTSTSADCSTTLLSGTGPCSSQATGVDITNGSLINSTGVPYATSGQQRPPDNAPVYVDSAGYRQIRQGNDGTDRNQTFFPPDPVSDFQKLTRSSTGEILPLFGRDLFQRAPSTFAPADQIPVTADYIVGPGDEVLLHLWGAEQVNGNSQLTVDTSGNIYVPRVGAIHVAGLRMDQLQGQISAEINHIYRNYRIAVSLGHLRSIQIYVVGEARRPGTYTISSLSTVLNALFASGGPTLAGSMRHIQIRRGSQTVGELDLYDLVLKGDKSHDVRLESGDTIFIPVVGPQVAVAGSVRHPAVFELKDDTSAANSLQDLLTLAGGFSATASTRQIRLERVDTDGQRHAMTVQLDVAARAMPLHDGDVLYANHIDSGFESSITVRGNLANPGRFAWKPGMHLSDILPDRAALLTGDFWRERNRMGVPTPLFEPYEYRDRPPVAGGADIDSTLYRSPQRPTGPPSARDALTSVQPPAIDNQDSSQAALASSGVTSSSTLSLDQEATNAASSANNLSSGAVANGSRTAMLFDQQQAQQQPQQQGAQGSQSGQNQSGQSQYGQGISEAMGLSPAAQQRLKPSIVLATKDVNTIRIPAPEIDWSYAVIERLNPNTLKTSLIPFNLGKLVAGHDPAQNLELQPGDVVTILNQRDVLVPQSEQTKYVRLEGEFVGAGVYSVEPNETLEHLIQRAGGFTSDAYLYGSSFLRESARAMQQQRLDEYITQLSTDLDRQTAITGASSTNGLSDPNALTLERNLVAQLRTLRATGRVVLEFKPDSAGLSGVPQIPLQNGDVFRVPSRPNTINVIGAVYAQNVFLYNPKRHLNDYMTLAGRPNRVADKDHAFIIRADGSVFSREHAKSILSNRFDEATIYPGDSIVVPEKLIKPTLTRQLLDYSQILSGFGLAAAAIEVIR</sequence>
<feature type="domain" description="Soluble ligand binding" evidence="18">
    <location>
        <begin position="693"/>
        <end position="719"/>
    </location>
</feature>
<evidence type="ECO:0000256" key="12">
    <source>
        <dbReference type="ARBA" id="ARBA00023139"/>
    </source>
</evidence>
<evidence type="ECO:0000256" key="7">
    <source>
        <dbReference type="ARBA" id="ARBA00022729"/>
    </source>
</evidence>
<dbReference type="InterPro" id="IPR019554">
    <property type="entry name" value="Soluble_ligand-bd"/>
</dbReference>
<protein>
    <submittedName>
        <fullName evidence="20">Polysaccharide export protein</fullName>
    </submittedName>
</protein>
<evidence type="ECO:0000256" key="11">
    <source>
        <dbReference type="ARBA" id="ARBA00023136"/>
    </source>
</evidence>
<dbReference type="InterPro" id="IPR049712">
    <property type="entry name" value="Poly_export"/>
</dbReference>
<dbReference type="PANTHER" id="PTHR33619:SF3">
    <property type="entry name" value="POLYSACCHARIDE EXPORT PROTEIN GFCE-RELATED"/>
    <property type="match status" value="1"/>
</dbReference>
<proteinExistence type="inferred from homology"/>
<evidence type="ECO:0000256" key="6">
    <source>
        <dbReference type="ARBA" id="ARBA00022692"/>
    </source>
</evidence>
<keyword evidence="13" id="KW-0998">Cell outer membrane</keyword>
<feature type="domain" description="Soluble ligand binding" evidence="18">
    <location>
        <begin position="316"/>
        <end position="369"/>
    </location>
</feature>
<dbReference type="GO" id="GO:0009279">
    <property type="term" value="C:cell outer membrane"/>
    <property type="evidence" value="ECO:0007669"/>
    <property type="project" value="UniProtKB-SubCell"/>
</dbReference>
<evidence type="ECO:0000256" key="4">
    <source>
        <dbReference type="ARBA" id="ARBA00022452"/>
    </source>
</evidence>
<feature type="region of interest" description="Disordered" evidence="15">
    <location>
        <begin position="553"/>
        <end position="583"/>
    </location>
</feature>
<feature type="region of interest" description="Disordered" evidence="15">
    <location>
        <begin position="451"/>
        <end position="513"/>
    </location>
</feature>
<dbReference type="Proteomes" id="UP000000343">
    <property type="component" value="Plasmid pACIX902"/>
</dbReference>
<keyword evidence="10" id="KW-0626">Porin</keyword>
<dbReference type="GO" id="GO:0015159">
    <property type="term" value="F:polysaccharide transmembrane transporter activity"/>
    <property type="evidence" value="ECO:0007669"/>
    <property type="project" value="InterPro"/>
</dbReference>
<dbReference type="Pfam" id="PF02563">
    <property type="entry name" value="Poly_export"/>
    <property type="match status" value="1"/>
</dbReference>
<evidence type="ECO:0000256" key="16">
    <source>
        <dbReference type="SAM" id="SignalP"/>
    </source>
</evidence>
<evidence type="ECO:0000256" key="10">
    <source>
        <dbReference type="ARBA" id="ARBA00023114"/>
    </source>
</evidence>
<evidence type="ECO:0000256" key="9">
    <source>
        <dbReference type="ARBA" id="ARBA00023065"/>
    </source>
</evidence>
<feature type="signal peptide" evidence="16">
    <location>
        <begin position="1"/>
        <end position="26"/>
    </location>
</feature>
<dbReference type="EMBL" id="CP002482">
    <property type="protein sequence ID" value="ADW71144.1"/>
    <property type="molecule type" value="Genomic_DNA"/>
</dbReference>
<dbReference type="Pfam" id="PF22461">
    <property type="entry name" value="SLBB_2"/>
    <property type="match status" value="1"/>
</dbReference>
<keyword evidence="14" id="KW-0449">Lipoprotein</keyword>
<evidence type="ECO:0000259" key="19">
    <source>
        <dbReference type="Pfam" id="PF22461"/>
    </source>
</evidence>
<comment type="subcellular location">
    <subcellularLocation>
        <location evidence="1">Cell outer membrane</location>
        <topology evidence="1">Multi-pass membrane protein</topology>
    </subcellularLocation>
</comment>
<keyword evidence="3" id="KW-0813">Transport</keyword>
<dbReference type="GO" id="GO:0015288">
    <property type="term" value="F:porin activity"/>
    <property type="evidence" value="ECO:0007669"/>
    <property type="project" value="UniProtKB-KW"/>
</dbReference>
<keyword evidence="20" id="KW-0614">Plasmid</keyword>
<evidence type="ECO:0000256" key="5">
    <source>
        <dbReference type="ARBA" id="ARBA00022597"/>
    </source>
</evidence>
<keyword evidence="4" id="KW-1134">Transmembrane beta strand</keyword>
<evidence type="ECO:0000259" key="17">
    <source>
        <dbReference type="Pfam" id="PF02563"/>
    </source>
</evidence>
<accession>E8X6J4</accession>
<reference evidence="21" key="1">
    <citation type="submission" date="2011-01" db="EMBL/GenBank/DDBJ databases">
        <title>Complete sequence of plasmid2 of Acidobacterium sp. MP5ACTX9.</title>
        <authorList>
            <consortium name="US DOE Joint Genome Institute"/>
            <person name="Lucas S."/>
            <person name="Copeland A."/>
            <person name="Lapidus A."/>
            <person name="Cheng J.-F."/>
            <person name="Goodwin L."/>
            <person name="Pitluck S."/>
            <person name="Teshima H."/>
            <person name="Detter J.C."/>
            <person name="Han C."/>
            <person name="Tapia R."/>
            <person name="Land M."/>
            <person name="Hauser L."/>
            <person name="Kyrpides N."/>
            <person name="Ivanova N."/>
            <person name="Ovchinnikova G."/>
            <person name="Pagani I."/>
            <person name="Rawat S.R."/>
            <person name="Mannisto M."/>
            <person name="Haggblom M.M."/>
            <person name="Woyke T."/>
        </authorList>
    </citation>
    <scope>NUCLEOTIDE SEQUENCE [LARGE SCALE GENOMIC DNA]</scope>
    <source>
        <strain evidence="21">MP5ACTX9</strain>
        <plasmid evidence="21">Plasmid pACIX902</plasmid>
    </source>
</reference>
<dbReference type="PANTHER" id="PTHR33619">
    <property type="entry name" value="POLYSACCHARIDE EXPORT PROTEIN GFCE-RELATED"/>
    <property type="match status" value="1"/>
</dbReference>
<evidence type="ECO:0000313" key="20">
    <source>
        <dbReference type="EMBL" id="ADW71144.1"/>
    </source>
</evidence>
<keyword evidence="9" id="KW-0406">Ion transport</keyword>
<keyword evidence="8" id="KW-0625">Polysaccharide transport</keyword>
<evidence type="ECO:0000259" key="18">
    <source>
        <dbReference type="Pfam" id="PF10531"/>
    </source>
</evidence>
<feature type="compositionally biased region" description="Low complexity" evidence="15">
    <location>
        <begin position="554"/>
        <end position="583"/>
    </location>
</feature>
<evidence type="ECO:0000256" key="1">
    <source>
        <dbReference type="ARBA" id="ARBA00004571"/>
    </source>
</evidence>
<keyword evidence="7 16" id="KW-0732">Signal</keyword>
<dbReference type="AlphaFoldDB" id="E8X6J4"/>
<keyword evidence="12" id="KW-0564">Palmitate</keyword>
<dbReference type="InterPro" id="IPR054765">
    <property type="entry name" value="SLBB_dom"/>
</dbReference>
<dbReference type="OrthoDB" id="9815244at2"/>
<evidence type="ECO:0000256" key="15">
    <source>
        <dbReference type="SAM" id="MobiDB-lite"/>
    </source>
</evidence>